<accession>A0A1I7MZB6</accession>
<name>A0A1I7MZB6_9HYPH</name>
<dbReference type="OrthoDB" id="9800680at2"/>
<comment type="similarity">
    <text evidence="7">Belongs to the dTDP-4-dehydrorhamnose 3,5-epimerase family.</text>
</comment>
<evidence type="ECO:0000313" key="9">
    <source>
        <dbReference type="Proteomes" id="UP000199074"/>
    </source>
</evidence>
<dbReference type="InterPro" id="IPR000888">
    <property type="entry name" value="RmlC-like"/>
</dbReference>
<reference evidence="8 9" key="1">
    <citation type="submission" date="2016-10" db="EMBL/GenBank/DDBJ databases">
        <authorList>
            <person name="de Groot N.N."/>
        </authorList>
    </citation>
    <scope>NUCLEOTIDE SEQUENCE [LARGE SCALE GENOMIC DNA]</scope>
    <source>
        <strain evidence="8 9">IPL20</strain>
    </source>
</reference>
<evidence type="ECO:0000256" key="7">
    <source>
        <dbReference type="RuleBase" id="RU364069"/>
    </source>
</evidence>
<dbReference type="InterPro" id="IPR014710">
    <property type="entry name" value="RmlC-like_jellyroll"/>
</dbReference>
<dbReference type="CDD" id="cd00438">
    <property type="entry name" value="cupin_RmlC"/>
    <property type="match status" value="1"/>
</dbReference>
<comment type="catalytic activity">
    <reaction evidence="1 7">
        <text>dTDP-4-dehydro-6-deoxy-alpha-D-glucose = dTDP-4-dehydro-beta-L-rhamnose</text>
        <dbReference type="Rhea" id="RHEA:16969"/>
        <dbReference type="ChEBI" id="CHEBI:57649"/>
        <dbReference type="ChEBI" id="CHEBI:62830"/>
        <dbReference type="EC" id="5.1.3.13"/>
    </reaction>
</comment>
<proteinExistence type="inferred from homology"/>
<feature type="active site" description="Proton donor" evidence="5">
    <location>
        <position position="132"/>
    </location>
</feature>
<dbReference type="EMBL" id="FPCK01000001">
    <property type="protein sequence ID" value="SFV27763.1"/>
    <property type="molecule type" value="Genomic_DNA"/>
</dbReference>
<feature type="active site" description="Proton acceptor" evidence="5">
    <location>
        <position position="62"/>
    </location>
</feature>
<comment type="subunit">
    <text evidence="7">Homodimer.</text>
</comment>
<dbReference type="Pfam" id="PF00908">
    <property type="entry name" value="dTDP_sugar_isom"/>
    <property type="match status" value="1"/>
</dbReference>
<dbReference type="GO" id="GO:0008830">
    <property type="term" value="F:dTDP-4-dehydrorhamnose 3,5-epimerase activity"/>
    <property type="evidence" value="ECO:0007669"/>
    <property type="project" value="UniProtKB-UniRule"/>
</dbReference>
<comment type="pathway">
    <text evidence="7">Carbohydrate biosynthesis; dTDP-L-rhamnose biosynthesis.</text>
</comment>
<keyword evidence="7" id="KW-0413">Isomerase</keyword>
<dbReference type="UniPathway" id="UPA00124"/>
<evidence type="ECO:0000256" key="6">
    <source>
        <dbReference type="PIRSR" id="PIRSR600888-3"/>
    </source>
</evidence>
<comment type="function">
    <text evidence="2 7">Catalyzes the epimerization of the C3' and C5'positions of dTDP-6-deoxy-D-xylo-4-hexulose, forming dTDP-6-deoxy-L-lyxo-4-hexulose.</text>
</comment>
<evidence type="ECO:0000313" key="8">
    <source>
        <dbReference type="EMBL" id="SFV27763.1"/>
    </source>
</evidence>
<dbReference type="Proteomes" id="UP000199074">
    <property type="component" value="Unassembled WGS sequence"/>
</dbReference>
<dbReference type="GO" id="GO:0019305">
    <property type="term" value="P:dTDP-rhamnose biosynthetic process"/>
    <property type="evidence" value="ECO:0007669"/>
    <property type="project" value="UniProtKB-UniRule"/>
</dbReference>
<dbReference type="InterPro" id="IPR011051">
    <property type="entry name" value="RmlC_Cupin_sf"/>
</dbReference>
<organism evidence="8 9">
    <name type="scientific">Devosia crocina</name>
    <dbReference type="NCBI Taxonomy" id="429728"/>
    <lineage>
        <taxon>Bacteria</taxon>
        <taxon>Pseudomonadati</taxon>
        <taxon>Pseudomonadota</taxon>
        <taxon>Alphaproteobacteria</taxon>
        <taxon>Hyphomicrobiales</taxon>
        <taxon>Devosiaceae</taxon>
        <taxon>Devosia</taxon>
    </lineage>
</organism>
<gene>
    <name evidence="8" type="ORF">SAMN05216456_0356</name>
</gene>
<dbReference type="EC" id="5.1.3.13" evidence="3 7"/>
<keyword evidence="9" id="KW-1185">Reference proteome</keyword>
<dbReference type="Gene3D" id="2.60.120.10">
    <property type="entry name" value="Jelly Rolls"/>
    <property type="match status" value="1"/>
</dbReference>
<evidence type="ECO:0000256" key="2">
    <source>
        <dbReference type="ARBA" id="ARBA00001997"/>
    </source>
</evidence>
<sequence>MRSTRCHPDGLMLFEPTVHEDDRGAFFESFNALAFAEATGTSAYFAQDNQSISSAGVVRGLHYQLPPYAQGKLVRVSAGRVFDVAVDLRDGSDTFGRWFGVELSAVNHLQLWIPPGFAHGFLALEDGSEVLYKTTEFWHRESERALRWDDPDIGIAWPAEGLRIIISDKDALAPGFAELTNSAPARLA</sequence>
<dbReference type="NCBIfam" id="TIGR01221">
    <property type="entry name" value="rmlC"/>
    <property type="match status" value="1"/>
</dbReference>
<dbReference type="GO" id="GO:0005829">
    <property type="term" value="C:cytosol"/>
    <property type="evidence" value="ECO:0007669"/>
    <property type="project" value="TreeGrafter"/>
</dbReference>
<dbReference type="SUPFAM" id="SSF51182">
    <property type="entry name" value="RmlC-like cupins"/>
    <property type="match status" value="1"/>
</dbReference>
<dbReference type="AlphaFoldDB" id="A0A1I7MZB6"/>
<evidence type="ECO:0000256" key="3">
    <source>
        <dbReference type="ARBA" id="ARBA00012098"/>
    </source>
</evidence>
<dbReference type="GO" id="GO:0000271">
    <property type="term" value="P:polysaccharide biosynthetic process"/>
    <property type="evidence" value="ECO:0007669"/>
    <property type="project" value="TreeGrafter"/>
</dbReference>
<dbReference type="STRING" id="429728.SAMN05216456_0356"/>
<evidence type="ECO:0000256" key="1">
    <source>
        <dbReference type="ARBA" id="ARBA00001298"/>
    </source>
</evidence>
<evidence type="ECO:0000256" key="5">
    <source>
        <dbReference type="PIRSR" id="PIRSR600888-1"/>
    </source>
</evidence>
<dbReference type="RefSeq" id="WP_092420100.1">
    <property type="nucleotide sequence ID" value="NZ_FPCK01000001.1"/>
</dbReference>
<feature type="site" description="Participates in a stacking interaction with the thymidine ring of dTDP-4-oxo-6-deoxyglucose" evidence="6">
    <location>
        <position position="138"/>
    </location>
</feature>
<dbReference type="PANTHER" id="PTHR21047">
    <property type="entry name" value="DTDP-6-DEOXY-D-GLUCOSE-3,5 EPIMERASE"/>
    <property type="match status" value="1"/>
</dbReference>
<evidence type="ECO:0000256" key="4">
    <source>
        <dbReference type="ARBA" id="ARBA00019595"/>
    </source>
</evidence>
<protein>
    <recommendedName>
        <fullName evidence="4 7">dTDP-4-dehydrorhamnose 3,5-epimerase</fullName>
        <ecNumber evidence="3 7">5.1.3.13</ecNumber>
    </recommendedName>
    <alternativeName>
        <fullName evidence="7">Thymidine diphospho-4-keto-rhamnose 3,5-epimerase</fullName>
    </alternativeName>
</protein>
<dbReference type="PANTHER" id="PTHR21047:SF2">
    <property type="entry name" value="THYMIDINE DIPHOSPHO-4-KETO-RHAMNOSE 3,5-EPIMERASE"/>
    <property type="match status" value="1"/>
</dbReference>